<evidence type="ECO:0000259" key="1">
    <source>
        <dbReference type="Pfam" id="PF01636"/>
    </source>
</evidence>
<dbReference type="AlphaFoldDB" id="A0A6N6VLV5"/>
<dbReference type="EMBL" id="WESC01000001">
    <property type="protein sequence ID" value="KAB7742693.1"/>
    <property type="molecule type" value="Genomic_DNA"/>
</dbReference>
<evidence type="ECO:0000313" key="2">
    <source>
        <dbReference type="EMBL" id="KAB7742693.1"/>
    </source>
</evidence>
<dbReference type="RefSeq" id="WP_152214247.1">
    <property type="nucleotide sequence ID" value="NZ_JBAQYD010000228.1"/>
</dbReference>
<reference evidence="2 3" key="1">
    <citation type="submission" date="2019-09" db="EMBL/GenBank/DDBJ databases">
        <title>Parvibaculum sedimenti sp. nov., isolated from sediment.</title>
        <authorList>
            <person name="Wang Y."/>
        </authorList>
    </citation>
    <scope>NUCLEOTIDE SEQUENCE [LARGE SCALE GENOMIC DNA]</scope>
    <source>
        <strain evidence="2 3">HXT-9</strain>
    </source>
</reference>
<keyword evidence="2" id="KW-0808">Transferase</keyword>
<sequence>MKTREELIHVFLSEAGWDDARRGPLAGDASTRRYERLEGPKGKAVLMDWPRAAEVPLPSGKRSYSEVAHLAVDCGPFVAVDDYLRGLGLAAPEILARDIDAGLLLLEDLGDAVLGGILDRGEGPAGESLDEIYRACIDTLIALQAADAPARLPLGQGADHIVPAFDDGVFRAELDVPLDWYFPVELGREASADLRAEYHAMWTGLRPLIDAGKPTLFLRDFHSPNIIWLGQRQGVARIGLIDFQDALIGSRAYDVVSFLQDARRDVPEARERAMLDYYVTRASSDLSDFDEAEFRASYAALGAERALRLIGLWPRLLKRDGKPQYMAHMPRTMDYLKRNLAHPALAPLASWVETHLFVKS</sequence>
<dbReference type="InterPro" id="IPR011009">
    <property type="entry name" value="Kinase-like_dom_sf"/>
</dbReference>
<dbReference type="Proteomes" id="UP000468901">
    <property type="component" value="Unassembled WGS sequence"/>
</dbReference>
<proteinExistence type="predicted"/>
<dbReference type="InterPro" id="IPR002575">
    <property type="entry name" value="Aminoglycoside_PTrfase"/>
</dbReference>
<dbReference type="GO" id="GO:0016740">
    <property type="term" value="F:transferase activity"/>
    <property type="evidence" value="ECO:0007669"/>
    <property type="project" value="UniProtKB-KW"/>
</dbReference>
<protein>
    <submittedName>
        <fullName evidence="2">Phosphotransferase</fullName>
    </submittedName>
</protein>
<name>A0A6N6VLV5_9HYPH</name>
<comment type="caution">
    <text evidence="2">The sequence shown here is derived from an EMBL/GenBank/DDBJ whole genome shotgun (WGS) entry which is preliminary data.</text>
</comment>
<dbReference type="Pfam" id="PF01636">
    <property type="entry name" value="APH"/>
    <property type="match status" value="1"/>
</dbReference>
<dbReference type="SUPFAM" id="SSF56112">
    <property type="entry name" value="Protein kinase-like (PK-like)"/>
    <property type="match status" value="1"/>
</dbReference>
<organism evidence="2 3">
    <name type="scientific">Parvibaculum sedimenti</name>
    <dbReference type="NCBI Taxonomy" id="2608632"/>
    <lineage>
        <taxon>Bacteria</taxon>
        <taxon>Pseudomonadati</taxon>
        <taxon>Pseudomonadota</taxon>
        <taxon>Alphaproteobacteria</taxon>
        <taxon>Hyphomicrobiales</taxon>
        <taxon>Parvibaculaceae</taxon>
        <taxon>Parvibaculum</taxon>
    </lineage>
</organism>
<dbReference type="Gene3D" id="3.30.200.20">
    <property type="entry name" value="Phosphorylase Kinase, domain 1"/>
    <property type="match status" value="1"/>
</dbReference>
<feature type="domain" description="Aminoglycoside phosphotransferase" evidence="1">
    <location>
        <begin position="24"/>
        <end position="278"/>
    </location>
</feature>
<keyword evidence="3" id="KW-1185">Reference proteome</keyword>
<accession>A0A6N6VLV5</accession>
<dbReference type="Gene3D" id="3.90.1200.10">
    <property type="match status" value="1"/>
</dbReference>
<gene>
    <name evidence="2" type="ORF">F2P47_00740</name>
</gene>
<evidence type="ECO:0000313" key="3">
    <source>
        <dbReference type="Proteomes" id="UP000468901"/>
    </source>
</evidence>